<dbReference type="AlphaFoldDB" id="A0A2P4XWY0"/>
<proteinExistence type="predicted"/>
<dbReference type="EMBL" id="NCKW01007477">
    <property type="protein sequence ID" value="POM70077.1"/>
    <property type="molecule type" value="Genomic_DNA"/>
</dbReference>
<sequence length="78" mass="8398">MLLLIMWFAYDASCMNERLSPDEYMQACFACEGDCACYGTADIVVPIGRGGGRDDDDEIDDEGDGGEGGEDGMVDESQ</sequence>
<comment type="caution">
    <text evidence="2">The sequence shown here is derived from an EMBL/GenBank/DDBJ whole genome shotgun (WGS) entry which is preliminary data.</text>
</comment>
<organism evidence="2 3">
    <name type="scientific">Phytophthora palmivora</name>
    <dbReference type="NCBI Taxonomy" id="4796"/>
    <lineage>
        <taxon>Eukaryota</taxon>
        <taxon>Sar</taxon>
        <taxon>Stramenopiles</taxon>
        <taxon>Oomycota</taxon>
        <taxon>Peronosporomycetes</taxon>
        <taxon>Peronosporales</taxon>
        <taxon>Peronosporaceae</taxon>
        <taxon>Phytophthora</taxon>
    </lineage>
</organism>
<accession>A0A2P4XWY0</accession>
<evidence type="ECO:0000256" key="1">
    <source>
        <dbReference type="SAM" id="MobiDB-lite"/>
    </source>
</evidence>
<gene>
    <name evidence="2" type="ORF">PHPALM_13551</name>
</gene>
<reference evidence="2 3" key="1">
    <citation type="journal article" date="2017" name="Genome Biol. Evol.">
        <title>Phytophthora megakarya and P. palmivora, closely related causal agents of cacao black pod rot, underwent increases in genome sizes and gene numbers by different mechanisms.</title>
        <authorList>
            <person name="Ali S.S."/>
            <person name="Shao J."/>
            <person name="Lary D.J."/>
            <person name="Kronmiller B."/>
            <person name="Shen D."/>
            <person name="Strem M.D."/>
            <person name="Amoako-Attah I."/>
            <person name="Akrofi A.Y."/>
            <person name="Begoude B.A."/>
            <person name="Ten Hoopen G.M."/>
            <person name="Coulibaly K."/>
            <person name="Kebe B.I."/>
            <person name="Melnick R.L."/>
            <person name="Guiltinan M.J."/>
            <person name="Tyler B.M."/>
            <person name="Meinhardt L.W."/>
            <person name="Bailey B.A."/>
        </authorList>
    </citation>
    <scope>NUCLEOTIDE SEQUENCE [LARGE SCALE GENOMIC DNA]</scope>
    <source>
        <strain evidence="3">sbr112.9</strain>
    </source>
</reference>
<feature type="compositionally biased region" description="Acidic residues" evidence="1">
    <location>
        <begin position="54"/>
        <end position="78"/>
    </location>
</feature>
<keyword evidence="3" id="KW-1185">Reference proteome</keyword>
<evidence type="ECO:0000313" key="2">
    <source>
        <dbReference type="EMBL" id="POM70077.1"/>
    </source>
</evidence>
<feature type="region of interest" description="Disordered" evidence="1">
    <location>
        <begin position="47"/>
        <end position="78"/>
    </location>
</feature>
<dbReference type="OrthoDB" id="7933078at2759"/>
<dbReference type="Proteomes" id="UP000237271">
    <property type="component" value="Unassembled WGS sequence"/>
</dbReference>
<protein>
    <submittedName>
        <fullName evidence="2">Uncharacterized protein</fullName>
    </submittedName>
</protein>
<name>A0A2P4XWY0_9STRA</name>
<evidence type="ECO:0000313" key="3">
    <source>
        <dbReference type="Proteomes" id="UP000237271"/>
    </source>
</evidence>